<proteinExistence type="predicted"/>
<dbReference type="Pfam" id="PF13907">
    <property type="entry name" value="CHD1-like_C"/>
    <property type="match status" value="1"/>
</dbReference>
<evidence type="ECO:0000259" key="3">
    <source>
        <dbReference type="Pfam" id="PF13907"/>
    </source>
</evidence>
<dbReference type="EMBL" id="ML976068">
    <property type="protein sequence ID" value="KAF1940137.1"/>
    <property type="molecule type" value="Genomic_DNA"/>
</dbReference>
<dbReference type="Proteomes" id="UP000800038">
    <property type="component" value="Unassembled WGS sequence"/>
</dbReference>
<keyword evidence="5" id="KW-1185">Reference proteome</keyword>
<comment type="subcellular location">
    <subcellularLocation>
        <location evidence="1">Nucleus</location>
    </subcellularLocation>
</comment>
<evidence type="ECO:0000256" key="2">
    <source>
        <dbReference type="ARBA" id="ARBA00023242"/>
    </source>
</evidence>
<feature type="domain" description="Chromodomain-helicase-DNA-binding protein 1-like C-terminal" evidence="3">
    <location>
        <begin position="132"/>
        <end position="225"/>
    </location>
</feature>
<dbReference type="GO" id="GO:0005634">
    <property type="term" value="C:nucleus"/>
    <property type="evidence" value="ECO:0007669"/>
    <property type="project" value="UniProtKB-SubCell"/>
</dbReference>
<evidence type="ECO:0000313" key="5">
    <source>
        <dbReference type="Proteomes" id="UP000800038"/>
    </source>
</evidence>
<sequence>MTWDATLRWGFGQHASLADEEATIVDTAPLLTSEAGNNTLPPRHYDSIAPLPPSSVSFADAHLSPIHSPSLAAPIADTGLGPSAVFQSFTLSQACNKNLARNNVSGEPTGREATQAPPTRSTIGRTQLMNADALLQPIREKLQRLKKTTPESLPPCNTPLRINSHAHVLKARLLPIGQFIVQVLAQKPEESRGRLELQLCRHIAAEYWPLPVTHSTHLRIQETYRNAMVAERAWFSAGSAPSSQPDAAAGRDLPHQGPVLSDKVLFNIVQSSKDENE</sequence>
<gene>
    <name evidence="4" type="ORF">EJ02DRAFT_424237</name>
</gene>
<keyword evidence="2" id="KW-0539">Nucleus</keyword>
<dbReference type="InterPro" id="IPR025260">
    <property type="entry name" value="CHD1-like_C"/>
</dbReference>
<dbReference type="AlphaFoldDB" id="A0A6A5SST4"/>
<evidence type="ECO:0000256" key="1">
    <source>
        <dbReference type="ARBA" id="ARBA00004123"/>
    </source>
</evidence>
<dbReference type="OrthoDB" id="3801079at2759"/>
<evidence type="ECO:0000313" key="4">
    <source>
        <dbReference type="EMBL" id="KAF1940137.1"/>
    </source>
</evidence>
<name>A0A6A5SST4_9PLEO</name>
<protein>
    <recommendedName>
        <fullName evidence="3">Chromodomain-helicase-DNA-binding protein 1-like C-terminal domain-containing protein</fullName>
    </recommendedName>
</protein>
<organism evidence="4 5">
    <name type="scientific">Clathrospora elynae</name>
    <dbReference type="NCBI Taxonomy" id="706981"/>
    <lineage>
        <taxon>Eukaryota</taxon>
        <taxon>Fungi</taxon>
        <taxon>Dikarya</taxon>
        <taxon>Ascomycota</taxon>
        <taxon>Pezizomycotina</taxon>
        <taxon>Dothideomycetes</taxon>
        <taxon>Pleosporomycetidae</taxon>
        <taxon>Pleosporales</taxon>
        <taxon>Diademaceae</taxon>
        <taxon>Clathrospora</taxon>
    </lineage>
</organism>
<accession>A0A6A5SST4</accession>
<reference evidence="4" key="1">
    <citation type="journal article" date="2020" name="Stud. Mycol.">
        <title>101 Dothideomycetes genomes: a test case for predicting lifestyles and emergence of pathogens.</title>
        <authorList>
            <person name="Haridas S."/>
            <person name="Albert R."/>
            <person name="Binder M."/>
            <person name="Bloem J."/>
            <person name="Labutti K."/>
            <person name="Salamov A."/>
            <person name="Andreopoulos B."/>
            <person name="Baker S."/>
            <person name="Barry K."/>
            <person name="Bills G."/>
            <person name="Bluhm B."/>
            <person name="Cannon C."/>
            <person name="Castanera R."/>
            <person name="Culley D."/>
            <person name="Daum C."/>
            <person name="Ezra D."/>
            <person name="Gonzalez J."/>
            <person name="Henrissat B."/>
            <person name="Kuo A."/>
            <person name="Liang C."/>
            <person name="Lipzen A."/>
            <person name="Lutzoni F."/>
            <person name="Magnuson J."/>
            <person name="Mondo S."/>
            <person name="Nolan M."/>
            <person name="Ohm R."/>
            <person name="Pangilinan J."/>
            <person name="Park H.-J."/>
            <person name="Ramirez L."/>
            <person name="Alfaro M."/>
            <person name="Sun H."/>
            <person name="Tritt A."/>
            <person name="Yoshinaga Y."/>
            <person name="Zwiers L.-H."/>
            <person name="Turgeon B."/>
            <person name="Goodwin S."/>
            <person name="Spatafora J."/>
            <person name="Crous P."/>
            <person name="Grigoriev I."/>
        </authorList>
    </citation>
    <scope>NUCLEOTIDE SEQUENCE</scope>
    <source>
        <strain evidence="4">CBS 161.51</strain>
    </source>
</reference>